<gene>
    <name evidence="6" type="ORF">SAMN02982985_01987</name>
</gene>
<evidence type="ECO:0000256" key="1">
    <source>
        <dbReference type="ARBA" id="ARBA00002868"/>
    </source>
</evidence>
<dbReference type="OrthoDB" id="5297600at2"/>
<dbReference type="GO" id="GO:0005829">
    <property type="term" value="C:cytosol"/>
    <property type="evidence" value="ECO:0007669"/>
    <property type="project" value="TreeGrafter"/>
</dbReference>
<keyword evidence="4" id="KW-0690">Ribosome biogenesis</keyword>
<sequence>MNAFVIDAFEFCRISGSREGVTPVAEMTRLTKDCADQSGSIAWKIVGSTSKTGFPQMTMSVTGTVQLICQRCLTPYAHKIDASTLLMLGKDDDQADEIEEMLDDETIDVIVGSRTMNVADLVEDEALLALPHTPKHGACPDTSALDALKVAKKSPFDALKGLKPE</sequence>
<dbReference type="PANTHER" id="PTHR38099">
    <property type="entry name" value="LARGE RIBOSOMAL RNA SUBUNIT ACCUMULATION PROTEIN YCED"/>
    <property type="match status" value="1"/>
</dbReference>
<evidence type="ECO:0000313" key="6">
    <source>
        <dbReference type="EMBL" id="SFL90966.1"/>
    </source>
</evidence>
<reference evidence="6 7" key="1">
    <citation type="submission" date="2016-10" db="EMBL/GenBank/DDBJ databases">
        <authorList>
            <person name="de Groot N.N."/>
        </authorList>
    </citation>
    <scope>NUCLEOTIDE SEQUENCE [LARGE SCALE GENOMIC DNA]</scope>
    <source>
        <strain evidence="6 7">ATCC 43154</strain>
    </source>
</reference>
<comment type="function">
    <text evidence="1">Plays a role in synthesis, processing and/or stability of 23S rRNA.</text>
</comment>
<comment type="similarity">
    <text evidence="2">Belongs to the DUF177 domain family.</text>
</comment>
<dbReference type="InterPro" id="IPR039255">
    <property type="entry name" value="YceD_bac"/>
</dbReference>
<evidence type="ECO:0000313" key="7">
    <source>
        <dbReference type="Proteomes" id="UP000199470"/>
    </source>
</evidence>
<evidence type="ECO:0000256" key="4">
    <source>
        <dbReference type="ARBA" id="ARBA00022517"/>
    </source>
</evidence>
<dbReference type="Proteomes" id="UP000199470">
    <property type="component" value="Unassembled WGS sequence"/>
</dbReference>
<name>A0A1I4LJE9_9BURK</name>
<evidence type="ECO:0000256" key="2">
    <source>
        <dbReference type="ARBA" id="ARBA00010740"/>
    </source>
</evidence>
<protein>
    <recommendedName>
        <fullName evidence="3">Large ribosomal RNA subunit accumulation protein YceD</fullName>
    </recommendedName>
    <alternativeName>
        <fullName evidence="5">23S rRNA accumulation protein YceD</fullName>
    </alternativeName>
</protein>
<dbReference type="EMBL" id="FOTW01000009">
    <property type="protein sequence ID" value="SFL90966.1"/>
    <property type="molecule type" value="Genomic_DNA"/>
</dbReference>
<keyword evidence="7" id="KW-1185">Reference proteome</keyword>
<dbReference type="InterPro" id="IPR003772">
    <property type="entry name" value="YceD"/>
</dbReference>
<dbReference type="STRING" id="758825.SAMN02982985_01987"/>
<dbReference type="Pfam" id="PF02620">
    <property type="entry name" value="YceD"/>
    <property type="match status" value="1"/>
</dbReference>
<dbReference type="RefSeq" id="WP_093387027.1">
    <property type="nucleotide sequence ID" value="NZ_FOTW01000009.1"/>
</dbReference>
<dbReference type="PANTHER" id="PTHR38099:SF1">
    <property type="entry name" value="LARGE RIBOSOMAL RNA SUBUNIT ACCUMULATION PROTEIN YCED"/>
    <property type="match status" value="1"/>
</dbReference>
<proteinExistence type="inferred from homology"/>
<organism evidence="6 7">
    <name type="scientific">Rugamonas rubra</name>
    <dbReference type="NCBI Taxonomy" id="758825"/>
    <lineage>
        <taxon>Bacteria</taxon>
        <taxon>Pseudomonadati</taxon>
        <taxon>Pseudomonadota</taxon>
        <taxon>Betaproteobacteria</taxon>
        <taxon>Burkholderiales</taxon>
        <taxon>Oxalobacteraceae</taxon>
        <taxon>Telluria group</taxon>
        <taxon>Rugamonas</taxon>
    </lineage>
</organism>
<accession>A0A1I4LJE9</accession>
<dbReference type="GO" id="GO:0042254">
    <property type="term" value="P:ribosome biogenesis"/>
    <property type="evidence" value="ECO:0007669"/>
    <property type="project" value="UniProtKB-KW"/>
</dbReference>
<dbReference type="AlphaFoldDB" id="A0A1I4LJE9"/>
<evidence type="ECO:0000256" key="5">
    <source>
        <dbReference type="ARBA" id="ARBA00031841"/>
    </source>
</evidence>
<evidence type="ECO:0000256" key="3">
    <source>
        <dbReference type="ARBA" id="ARBA00015716"/>
    </source>
</evidence>